<keyword evidence="4 7" id="KW-0808">Transferase</keyword>
<organism evidence="7 8">
    <name type="scientific">Halovulum marinum</name>
    <dbReference type="NCBI Taxonomy" id="2662447"/>
    <lineage>
        <taxon>Bacteria</taxon>
        <taxon>Pseudomonadati</taxon>
        <taxon>Pseudomonadota</taxon>
        <taxon>Alphaproteobacteria</taxon>
        <taxon>Rhodobacterales</taxon>
        <taxon>Paracoccaceae</taxon>
        <taxon>Halovulum</taxon>
    </lineage>
</organism>
<evidence type="ECO:0000313" key="8">
    <source>
        <dbReference type="Proteomes" id="UP000474957"/>
    </source>
</evidence>
<dbReference type="GO" id="GO:0006364">
    <property type="term" value="P:rRNA processing"/>
    <property type="evidence" value="ECO:0007669"/>
    <property type="project" value="UniProtKB-KW"/>
</dbReference>
<gene>
    <name evidence="7" type="ORF">GE300_02795</name>
</gene>
<proteinExistence type="predicted"/>
<dbReference type="InterPro" id="IPR029063">
    <property type="entry name" value="SAM-dependent_MTases_sf"/>
</dbReference>
<dbReference type="GO" id="GO:0008170">
    <property type="term" value="F:N-methyltransferase activity"/>
    <property type="evidence" value="ECO:0007669"/>
    <property type="project" value="UniProtKB-ARBA"/>
</dbReference>
<reference evidence="7 8" key="1">
    <citation type="submission" date="2019-10" db="EMBL/GenBank/DDBJ databases">
        <title>Cognatihalovulum marinum gen. nov. sp. nov., a new member of the family Rhodobacteraceae isolated from deep seawater of the Northwest Indian Ocean.</title>
        <authorList>
            <person name="Ruan C."/>
            <person name="Wang J."/>
            <person name="Zheng X."/>
            <person name="Song L."/>
            <person name="Zhu Y."/>
            <person name="Huang Y."/>
            <person name="Lu Z."/>
            <person name="Du W."/>
            <person name="Huang L."/>
            <person name="Dai X."/>
        </authorList>
    </citation>
    <scope>NUCLEOTIDE SEQUENCE [LARGE SCALE GENOMIC DNA]</scope>
    <source>
        <strain evidence="7 8">2CG4</strain>
    </source>
</reference>
<dbReference type="GO" id="GO:0008757">
    <property type="term" value="F:S-adenosylmethionine-dependent methyltransferase activity"/>
    <property type="evidence" value="ECO:0007669"/>
    <property type="project" value="InterPro"/>
</dbReference>
<dbReference type="Proteomes" id="UP000474957">
    <property type="component" value="Unassembled WGS sequence"/>
</dbReference>
<evidence type="ECO:0000256" key="2">
    <source>
        <dbReference type="ARBA" id="ARBA00022552"/>
    </source>
</evidence>
<dbReference type="PROSITE" id="PS00092">
    <property type="entry name" value="N6_MTASE"/>
    <property type="match status" value="1"/>
</dbReference>
<dbReference type="AlphaFoldDB" id="A0A6L5YW09"/>
<dbReference type="CDD" id="cd02440">
    <property type="entry name" value="AdoMet_MTases"/>
    <property type="match status" value="1"/>
</dbReference>
<evidence type="ECO:0000259" key="6">
    <source>
        <dbReference type="Pfam" id="PF05175"/>
    </source>
</evidence>
<comment type="caution">
    <text evidence="7">The sequence shown here is derived from an EMBL/GenBank/DDBJ whole genome shotgun (WGS) entry which is preliminary data.</text>
</comment>
<keyword evidence="2" id="KW-0698">rRNA processing</keyword>
<dbReference type="InterPro" id="IPR007848">
    <property type="entry name" value="Small_mtfrase_dom"/>
</dbReference>
<dbReference type="GO" id="GO:0003676">
    <property type="term" value="F:nucleic acid binding"/>
    <property type="evidence" value="ECO:0007669"/>
    <property type="project" value="InterPro"/>
</dbReference>
<accession>A0A6L5YW09</accession>
<protein>
    <submittedName>
        <fullName evidence="7">Methyltransferase</fullName>
    </submittedName>
</protein>
<evidence type="ECO:0000256" key="4">
    <source>
        <dbReference type="ARBA" id="ARBA00022679"/>
    </source>
</evidence>
<dbReference type="InterPro" id="IPR046977">
    <property type="entry name" value="RsmC/RlmG"/>
</dbReference>
<keyword evidence="5" id="KW-0949">S-adenosyl-L-methionine</keyword>
<evidence type="ECO:0000256" key="5">
    <source>
        <dbReference type="ARBA" id="ARBA00022691"/>
    </source>
</evidence>
<dbReference type="PANTHER" id="PTHR47816:SF4">
    <property type="entry name" value="RIBOSOMAL RNA SMALL SUBUNIT METHYLTRANSFERASE C"/>
    <property type="match status" value="1"/>
</dbReference>
<dbReference type="Pfam" id="PF05175">
    <property type="entry name" value="MTS"/>
    <property type="match status" value="1"/>
</dbReference>
<name>A0A6L5YW09_9RHOB</name>
<keyword evidence="1" id="KW-0963">Cytoplasm</keyword>
<feature type="domain" description="Methyltransferase small" evidence="6">
    <location>
        <begin position="162"/>
        <end position="324"/>
    </location>
</feature>
<dbReference type="InterPro" id="IPR002052">
    <property type="entry name" value="DNA_methylase_N6_adenine_CS"/>
</dbReference>
<dbReference type="Gene3D" id="3.40.50.150">
    <property type="entry name" value="Vaccinia Virus protein VP39"/>
    <property type="match status" value="1"/>
</dbReference>
<dbReference type="EMBL" id="WIND01000001">
    <property type="protein sequence ID" value="MSU88546.1"/>
    <property type="molecule type" value="Genomic_DNA"/>
</dbReference>
<keyword evidence="8" id="KW-1185">Reference proteome</keyword>
<evidence type="ECO:0000256" key="1">
    <source>
        <dbReference type="ARBA" id="ARBA00022490"/>
    </source>
</evidence>
<sequence length="332" mass="34923">MLTDRLSLPFEAGLAPPAGPAVVFDGTDVLLAPPFAADVLHVTGFRPAWDRIAAAGGRVALEAPAGAAAIAIVCLLRDREAARSRIAEALRALAPGGWLLLDGQKTDGVDTMIRTLRKLLPVAGVAAKAHGKIAWIEHPGALPPEIPAWAEAGRTRANADGLLTAPGMFSAARVDPGTQLLIEHLPADAKGRAADLGAGWGALGMALLARAPGLESCDLIEAEHAAAEAARANVTDPRARVHWADATAWTGGPYDLIVSNPPFHVSRAADPSLGQAFIAAAPRLLTPRGRLLLVANRQLPYERTLDAHFRKREILVADSRYKILAADQPRRG</sequence>
<keyword evidence="3 7" id="KW-0489">Methyltransferase</keyword>
<dbReference type="PANTHER" id="PTHR47816">
    <property type="entry name" value="RIBOSOMAL RNA SMALL SUBUNIT METHYLTRANSFERASE C"/>
    <property type="match status" value="1"/>
</dbReference>
<evidence type="ECO:0000256" key="3">
    <source>
        <dbReference type="ARBA" id="ARBA00022603"/>
    </source>
</evidence>
<evidence type="ECO:0000313" key="7">
    <source>
        <dbReference type="EMBL" id="MSU88546.1"/>
    </source>
</evidence>
<dbReference type="GO" id="GO:0032259">
    <property type="term" value="P:methylation"/>
    <property type="evidence" value="ECO:0007669"/>
    <property type="project" value="UniProtKB-KW"/>
</dbReference>
<dbReference type="SUPFAM" id="SSF53335">
    <property type="entry name" value="S-adenosyl-L-methionine-dependent methyltransferases"/>
    <property type="match status" value="1"/>
</dbReference>